<dbReference type="Pfam" id="PF02525">
    <property type="entry name" value="Flavodoxin_2"/>
    <property type="match status" value="1"/>
</dbReference>
<dbReference type="AlphaFoldDB" id="A0A286RKZ7"/>
<dbReference type="Proteomes" id="UP000215086">
    <property type="component" value="Chromosome"/>
</dbReference>
<organism evidence="4 5">
    <name type="scientific">Thermogutta terrifontis</name>
    <dbReference type="NCBI Taxonomy" id="1331910"/>
    <lineage>
        <taxon>Bacteria</taxon>
        <taxon>Pseudomonadati</taxon>
        <taxon>Planctomycetota</taxon>
        <taxon>Planctomycetia</taxon>
        <taxon>Pirellulales</taxon>
        <taxon>Thermoguttaceae</taxon>
        <taxon>Thermogutta</taxon>
    </lineage>
</organism>
<comment type="similarity">
    <text evidence="1">Belongs to the NAD(P)H dehydrogenase (quinone) family.</text>
</comment>
<accession>A0A286RKZ7</accession>
<dbReference type="InterPro" id="IPR051545">
    <property type="entry name" value="NAD(P)H_dehydrogenase_qn"/>
</dbReference>
<evidence type="ECO:0000259" key="3">
    <source>
        <dbReference type="Pfam" id="PF02525"/>
    </source>
</evidence>
<evidence type="ECO:0000256" key="2">
    <source>
        <dbReference type="ARBA" id="ARBA00023002"/>
    </source>
</evidence>
<name>A0A286RKZ7_9BACT</name>
<dbReference type="RefSeq" id="WP_095416386.1">
    <property type="nucleotide sequence ID" value="NZ_CP018477.1"/>
</dbReference>
<dbReference type="InterPro" id="IPR029039">
    <property type="entry name" value="Flavoprotein-like_sf"/>
</dbReference>
<evidence type="ECO:0000313" key="5">
    <source>
        <dbReference type="Proteomes" id="UP000215086"/>
    </source>
</evidence>
<evidence type="ECO:0000313" key="4">
    <source>
        <dbReference type="EMBL" id="ASV76645.1"/>
    </source>
</evidence>
<dbReference type="KEGG" id="ttf:THTE_4044"/>
<proteinExistence type="inferred from homology"/>
<dbReference type="GO" id="GO:0005829">
    <property type="term" value="C:cytosol"/>
    <property type="evidence" value="ECO:0007669"/>
    <property type="project" value="TreeGrafter"/>
</dbReference>
<dbReference type="PANTHER" id="PTHR10204">
    <property type="entry name" value="NAD P H OXIDOREDUCTASE-RELATED"/>
    <property type="match status" value="1"/>
</dbReference>
<reference evidence="4 5" key="1">
    <citation type="journal article" name="Front. Microbiol.">
        <title>Sugar Metabolism of the First Thermophilic Planctomycete Thermogutta terrifontis: Comparative Genomic and Transcriptomic Approaches.</title>
        <authorList>
            <person name="Elcheninov A.G."/>
            <person name="Menzel P."/>
            <person name="Gudbergsdottir S.R."/>
            <person name="Slesarev A.I."/>
            <person name="Kadnikov V.V."/>
            <person name="Krogh A."/>
            <person name="Bonch-Osmolovskaya E.A."/>
            <person name="Peng X."/>
            <person name="Kublanov I.V."/>
        </authorList>
    </citation>
    <scope>NUCLEOTIDE SEQUENCE [LARGE SCALE GENOMIC DNA]</scope>
    <source>
        <strain evidence="4 5">R1</strain>
    </source>
</reference>
<keyword evidence="2" id="KW-0560">Oxidoreductase</keyword>
<sequence length="196" mass="22589">MKVLVVLGHPRVGSFCHAIATTAAQTLQEINHEVIYHDLYRENFDPLLPFEQIPKDAEVPAEIRRHCEELQKVDGYVIVHPNWWGQPPAILKGWVDRVFRQGVAYDFAADGVKGLLAGKRALVFTTSNTPRDDELRLYGDPLENLWKNCIFGFCGVTNFRRRNFESIILSTHEQRTVWLEEVRLLVREMFAEGQVD</sequence>
<evidence type="ECO:0000256" key="1">
    <source>
        <dbReference type="ARBA" id="ARBA00006252"/>
    </source>
</evidence>
<dbReference type="SUPFAM" id="SSF52218">
    <property type="entry name" value="Flavoproteins"/>
    <property type="match status" value="1"/>
</dbReference>
<keyword evidence="5" id="KW-1185">Reference proteome</keyword>
<dbReference type="PANTHER" id="PTHR10204:SF34">
    <property type="entry name" value="NAD(P)H DEHYDROGENASE [QUINONE] 1 ISOFORM 1"/>
    <property type="match status" value="1"/>
</dbReference>
<dbReference type="InterPro" id="IPR003680">
    <property type="entry name" value="Flavodoxin_fold"/>
</dbReference>
<dbReference type="EMBL" id="CP018477">
    <property type="protein sequence ID" value="ASV76645.1"/>
    <property type="molecule type" value="Genomic_DNA"/>
</dbReference>
<feature type="domain" description="Flavodoxin-like fold" evidence="3">
    <location>
        <begin position="1"/>
        <end position="165"/>
    </location>
</feature>
<dbReference type="GO" id="GO:0003955">
    <property type="term" value="F:NAD(P)H dehydrogenase (quinone) activity"/>
    <property type="evidence" value="ECO:0007669"/>
    <property type="project" value="TreeGrafter"/>
</dbReference>
<dbReference type="Gene3D" id="3.40.50.360">
    <property type="match status" value="1"/>
</dbReference>
<gene>
    <name evidence="4" type="ORF">THTE_4044</name>
</gene>
<protein>
    <submittedName>
        <fullName evidence="4">NAD(P)H oxidoreductase YRKL</fullName>
    </submittedName>
</protein>
<dbReference type="OrthoDB" id="9805976at2"/>